<accession>A0A0E9X1V7</accession>
<reference evidence="1" key="2">
    <citation type="journal article" date="2015" name="Fish Shellfish Immunol.">
        <title>Early steps in the European eel (Anguilla anguilla)-Vibrio vulnificus interaction in the gills: Role of the RtxA13 toxin.</title>
        <authorList>
            <person name="Callol A."/>
            <person name="Pajuelo D."/>
            <person name="Ebbesson L."/>
            <person name="Teles M."/>
            <person name="MacKenzie S."/>
            <person name="Amaro C."/>
        </authorList>
    </citation>
    <scope>NUCLEOTIDE SEQUENCE</scope>
</reference>
<dbReference type="EMBL" id="GBXM01012151">
    <property type="protein sequence ID" value="JAH96426.1"/>
    <property type="molecule type" value="Transcribed_RNA"/>
</dbReference>
<protein>
    <submittedName>
        <fullName evidence="1">Uncharacterized protein</fullName>
    </submittedName>
</protein>
<dbReference type="AlphaFoldDB" id="A0A0E9X1V7"/>
<name>A0A0E9X1V7_ANGAN</name>
<reference evidence="1" key="1">
    <citation type="submission" date="2014-11" db="EMBL/GenBank/DDBJ databases">
        <authorList>
            <person name="Amaro Gonzalez C."/>
        </authorList>
    </citation>
    <scope>NUCLEOTIDE SEQUENCE</scope>
</reference>
<proteinExistence type="predicted"/>
<organism evidence="1">
    <name type="scientific">Anguilla anguilla</name>
    <name type="common">European freshwater eel</name>
    <name type="synonym">Muraena anguilla</name>
    <dbReference type="NCBI Taxonomy" id="7936"/>
    <lineage>
        <taxon>Eukaryota</taxon>
        <taxon>Metazoa</taxon>
        <taxon>Chordata</taxon>
        <taxon>Craniata</taxon>
        <taxon>Vertebrata</taxon>
        <taxon>Euteleostomi</taxon>
        <taxon>Actinopterygii</taxon>
        <taxon>Neopterygii</taxon>
        <taxon>Teleostei</taxon>
        <taxon>Anguilliformes</taxon>
        <taxon>Anguillidae</taxon>
        <taxon>Anguilla</taxon>
    </lineage>
</organism>
<sequence>MSNTLTKIWRKSTTAHCHFNRVIRHFNGLFQSTWAALPQSHRQTTEVGKP</sequence>
<evidence type="ECO:0000313" key="1">
    <source>
        <dbReference type="EMBL" id="JAH96426.1"/>
    </source>
</evidence>